<sequence>MPRPPQLKHQDPIDEDFEDGFSLPSDLTRLSLAPLSLNHRSSKEFSRVGRQRPNVIFTVFRRYPSLGFADASPSSNSTSSASSTSLPDTETDDEDDDDVEGQIIPSEIFESGHGDRKLSKRR</sequence>
<reference evidence="2" key="1">
    <citation type="journal article" date="2021" name="Genome Biol. Evol.">
        <title>The assembled and annotated genome of the fairy-ring fungus Marasmius oreades.</title>
        <authorList>
            <person name="Hiltunen M."/>
            <person name="Ament-Velasquez S.L."/>
            <person name="Johannesson H."/>
        </authorList>
    </citation>
    <scope>NUCLEOTIDE SEQUENCE</scope>
    <source>
        <strain evidence="2">03SP1</strain>
    </source>
</reference>
<feature type="compositionally biased region" description="Low complexity" evidence="1">
    <location>
        <begin position="71"/>
        <end position="85"/>
    </location>
</feature>
<feature type="region of interest" description="Disordered" evidence="1">
    <location>
        <begin position="68"/>
        <end position="122"/>
    </location>
</feature>
<gene>
    <name evidence="2" type="ORF">E1B28_008463</name>
</gene>
<feature type="compositionally biased region" description="Acidic residues" evidence="1">
    <location>
        <begin position="89"/>
        <end position="100"/>
    </location>
</feature>
<dbReference type="EMBL" id="CM032185">
    <property type="protein sequence ID" value="KAG7092087.1"/>
    <property type="molecule type" value="Genomic_DNA"/>
</dbReference>
<name>A0A9P7URT1_9AGAR</name>
<proteinExistence type="predicted"/>
<keyword evidence="3" id="KW-1185">Reference proteome</keyword>
<organism evidence="2 3">
    <name type="scientific">Marasmius oreades</name>
    <name type="common">fairy-ring Marasmius</name>
    <dbReference type="NCBI Taxonomy" id="181124"/>
    <lineage>
        <taxon>Eukaryota</taxon>
        <taxon>Fungi</taxon>
        <taxon>Dikarya</taxon>
        <taxon>Basidiomycota</taxon>
        <taxon>Agaricomycotina</taxon>
        <taxon>Agaricomycetes</taxon>
        <taxon>Agaricomycetidae</taxon>
        <taxon>Agaricales</taxon>
        <taxon>Marasmiineae</taxon>
        <taxon>Marasmiaceae</taxon>
        <taxon>Marasmius</taxon>
    </lineage>
</organism>
<dbReference type="GeneID" id="66077539"/>
<comment type="caution">
    <text evidence="2">The sequence shown here is derived from an EMBL/GenBank/DDBJ whole genome shotgun (WGS) entry which is preliminary data.</text>
</comment>
<feature type="compositionally biased region" description="Basic and acidic residues" evidence="1">
    <location>
        <begin position="110"/>
        <end position="122"/>
    </location>
</feature>
<evidence type="ECO:0000313" key="3">
    <source>
        <dbReference type="Proteomes" id="UP001049176"/>
    </source>
</evidence>
<accession>A0A9P7URT1</accession>
<dbReference type="RefSeq" id="XP_043008557.1">
    <property type="nucleotide sequence ID" value="XM_043153273.1"/>
</dbReference>
<evidence type="ECO:0000256" key="1">
    <source>
        <dbReference type="SAM" id="MobiDB-lite"/>
    </source>
</evidence>
<dbReference type="Proteomes" id="UP001049176">
    <property type="component" value="Chromosome 5"/>
</dbReference>
<feature type="region of interest" description="Disordered" evidence="1">
    <location>
        <begin position="1"/>
        <end position="21"/>
    </location>
</feature>
<dbReference type="KEGG" id="more:E1B28_008463"/>
<dbReference type="AlphaFoldDB" id="A0A9P7URT1"/>
<dbReference type="OrthoDB" id="19159at2759"/>
<protein>
    <submittedName>
        <fullName evidence="2">Uncharacterized protein</fullName>
    </submittedName>
</protein>
<evidence type="ECO:0000313" key="2">
    <source>
        <dbReference type="EMBL" id="KAG7092087.1"/>
    </source>
</evidence>